<protein>
    <recommendedName>
        <fullName evidence="1">Amidase domain-containing protein</fullName>
    </recommendedName>
</protein>
<name>A0A9W6JHH6_9HYPH</name>
<dbReference type="InterPro" id="IPR000120">
    <property type="entry name" value="Amidase"/>
</dbReference>
<dbReference type="Pfam" id="PF01425">
    <property type="entry name" value="Amidase"/>
    <property type="match status" value="1"/>
</dbReference>
<dbReference type="InterPro" id="IPR036928">
    <property type="entry name" value="AS_sf"/>
</dbReference>
<dbReference type="InterPro" id="IPR023631">
    <property type="entry name" value="Amidase_dom"/>
</dbReference>
<accession>A0A9W6JHH6</accession>
<dbReference type="Proteomes" id="UP001143364">
    <property type="component" value="Unassembled WGS sequence"/>
</dbReference>
<dbReference type="SUPFAM" id="SSF75304">
    <property type="entry name" value="Amidase signature (AS) enzymes"/>
    <property type="match status" value="1"/>
</dbReference>
<evidence type="ECO:0000259" key="1">
    <source>
        <dbReference type="Pfam" id="PF01425"/>
    </source>
</evidence>
<dbReference type="AlphaFoldDB" id="A0A9W6JHH6"/>
<gene>
    <name evidence="2" type="ORF">GCM10008171_29690</name>
</gene>
<organism evidence="2 3">
    <name type="scientific">Methylopila jiangsuensis</name>
    <dbReference type="NCBI Taxonomy" id="586230"/>
    <lineage>
        <taxon>Bacteria</taxon>
        <taxon>Pseudomonadati</taxon>
        <taxon>Pseudomonadota</taxon>
        <taxon>Alphaproteobacteria</taxon>
        <taxon>Hyphomicrobiales</taxon>
        <taxon>Methylopilaceae</taxon>
        <taxon>Methylopila</taxon>
    </lineage>
</organism>
<evidence type="ECO:0000313" key="3">
    <source>
        <dbReference type="Proteomes" id="UP001143364"/>
    </source>
</evidence>
<sequence length="463" mass="47473">MSALAGLALDFASVRRALRDGASVEQLVSESLRRVRSAAGDGVFLAIADEAAVRSAARAVEDRRASGAAQPLAGLAVSVKDNIHVAGLPTTSNCSAIDLRPEHSAHAVAKLEAAGAVVVAKNTLDQFATGLNGTRSREPLCRNAVNPAYIPGGSSSGSAVAVARGLVSFAIGTDTGGSGRVPAACNGVVGVKPTLGLVSGRGLLYNSRLFDTLSVFAASSAEAYEALETMAGHDPDDPFSREDADAIDLTPSGDGTGVLATILPDQLRFFGDRAAAAAYEADLAALRTAGFRLKEIDFSPFQEAGRLVFGSAFVAERLVEYGAVLERDPAAVHPAVRSAIEPGAGHTAKDAFEAIYALAALKRRAQAALAGADALVVPTVPTIFTIDDLLEEPLSRNTIMGSYTYFANPLDLCAVAAPGNGRSDGLPSSVCFLARATKDATLRGLAGRFEAAVAGAVPASRSP</sequence>
<reference evidence="2" key="2">
    <citation type="submission" date="2023-01" db="EMBL/GenBank/DDBJ databases">
        <authorList>
            <person name="Sun Q."/>
            <person name="Evtushenko L."/>
        </authorList>
    </citation>
    <scope>NUCLEOTIDE SEQUENCE</scope>
    <source>
        <strain evidence="2">VKM B-2555</strain>
    </source>
</reference>
<evidence type="ECO:0000313" key="2">
    <source>
        <dbReference type="EMBL" id="GLK77715.1"/>
    </source>
</evidence>
<dbReference type="Gene3D" id="3.90.1300.10">
    <property type="entry name" value="Amidase signature (AS) domain"/>
    <property type="match status" value="1"/>
</dbReference>
<dbReference type="GO" id="GO:0003824">
    <property type="term" value="F:catalytic activity"/>
    <property type="evidence" value="ECO:0007669"/>
    <property type="project" value="InterPro"/>
</dbReference>
<dbReference type="Gene3D" id="1.20.58.1700">
    <property type="match status" value="1"/>
</dbReference>
<keyword evidence="3" id="KW-1185">Reference proteome</keyword>
<dbReference type="EMBL" id="BSFK01000016">
    <property type="protein sequence ID" value="GLK77715.1"/>
    <property type="molecule type" value="Genomic_DNA"/>
</dbReference>
<proteinExistence type="predicted"/>
<dbReference type="RefSeq" id="WP_271205552.1">
    <property type="nucleotide sequence ID" value="NZ_BSFK01000016.1"/>
</dbReference>
<dbReference type="PANTHER" id="PTHR11895:SF169">
    <property type="entry name" value="GLUTAMYL-TRNA(GLN) AMIDOTRANSFERASE"/>
    <property type="match status" value="1"/>
</dbReference>
<feature type="domain" description="Amidase" evidence="1">
    <location>
        <begin position="27"/>
        <end position="442"/>
    </location>
</feature>
<reference evidence="2" key="1">
    <citation type="journal article" date="2014" name="Int. J. Syst. Evol. Microbiol.">
        <title>Complete genome sequence of Corynebacterium casei LMG S-19264T (=DSM 44701T), isolated from a smear-ripened cheese.</title>
        <authorList>
            <consortium name="US DOE Joint Genome Institute (JGI-PGF)"/>
            <person name="Walter F."/>
            <person name="Albersmeier A."/>
            <person name="Kalinowski J."/>
            <person name="Ruckert C."/>
        </authorList>
    </citation>
    <scope>NUCLEOTIDE SEQUENCE</scope>
    <source>
        <strain evidence="2">VKM B-2555</strain>
    </source>
</reference>
<dbReference type="PANTHER" id="PTHR11895">
    <property type="entry name" value="TRANSAMIDASE"/>
    <property type="match status" value="1"/>
</dbReference>
<comment type="caution">
    <text evidence="2">The sequence shown here is derived from an EMBL/GenBank/DDBJ whole genome shotgun (WGS) entry which is preliminary data.</text>
</comment>